<evidence type="ECO:0000256" key="8">
    <source>
        <dbReference type="ARBA" id="ARBA00022741"/>
    </source>
</evidence>
<evidence type="ECO:0000256" key="2">
    <source>
        <dbReference type="ARBA" id="ARBA00004651"/>
    </source>
</evidence>
<protein>
    <recommendedName>
        <fullName evidence="3">histidine kinase</fullName>
        <ecNumber evidence="3">2.7.13.3</ecNumber>
    </recommendedName>
</protein>
<evidence type="ECO:0000259" key="16">
    <source>
        <dbReference type="PROSITE" id="PS50109"/>
    </source>
</evidence>
<evidence type="ECO:0000256" key="10">
    <source>
        <dbReference type="ARBA" id="ARBA00022840"/>
    </source>
</evidence>
<dbReference type="SUPFAM" id="SSF47384">
    <property type="entry name" value="Homodimeric domain of signal transducing histidine kinase"/>
    <property type="match status" value="1"/>
</dbReference>
<dbReference type="InterPro" id="IPR050398">
    <property type="entry name" value="HssS/ArlS-like"/>
</dbReference>
<feature type="domain" description="Histidine kinase" evidence="16">
    <location>
        <begin position="492"/>
        <end position="705"/>
    </location>
</feature>
<dbReference type="Gene3D" id="1.10.287.130">
    <property type="match status" value="1"/>
</dbReference>
<reference evidence="17 18" key="1">
    <citation type="submission" date="2021-10" db="EMBL/GenBank/DDBJ databases">
        <title>Anaerobic single-cell dispensing facilitates the cultivation of human gut bacteria.</title>
        <authorList>
            <person name="Afrizal A."/>
        </authorList>
    </citation>
    <scope>NUCLEOTIDE SEQUENCE [LARGE SCALE GENOMIC DNA]</scope>
    <source>
        <strain evidence="17 18">CLA-AA-H200</strain>
    </source>
</reference>
<dbReference type="Pfam" id="PF02518">
    <property type="entry name" value="HATPase_c"/>
    <property type="match status" value="1"/>
</dbReference>
<dbReference type="PANTHER" id="PTHR45528">
    <property type="entry name" value="SENSOR HISTIDINE KINASE CPXA"/>
    <property type="match status" value="1"/>
</dbReference>
<evidence type="ECO:0000256" key="7">
    <source>
        <dbReference type="ARBA" id="ARBA00022692"/>
    </source>
</evidence>
<dbReference type="Pfam" id="PF00512">
    <property type="entry name" value="HisKA"/>
    <property type="match status" value="1"/>
</dbReference>
<dbReference type="Proteomes" id="UP001198151">
    <property type="component" value="Unassembled WGS sequence"/>
</dbReference>
<organism evidence="17 18">
    <name type="scientific">Ruminococcus turbiniformis</name>
    <dbReference type="NCBI Taxonomy" id="2881258"/>
    <lineage>
        <taxon>Bacteria</taxon>
        <taxon>Bacillati</taxon>
        <taxon>Bacillota</taxon>
        <taxon>Clostridia</taxon>
        <taxon>Eubacteriales</taxon>
        <taxon>Oscillospiraceae</taxon>
        <taxon>Ruminococcus</taxon>
    </lineage>
</organism>
<keyword evidence="8" id="KW-0547">Nucleotide-binding</keyword>
<evidence type="ECO:0000256" key="5">
    <source>
        <dbReference type="ARBA" id="ARBA00022553"/>
    </source>
</evidence>
<keyword evidence="11 15" id="KW-1133">Transmembrane helix</keyword>
<keyword evidence="10" id="KW-0067">ATP-binding</keyword>
<evidence type="ECO:0000256" key="14">
    <source>
        <dbReference type="SAM" id="MobiDB-lite"/>
    </source>
</evidence>
<evidence type="ECO:0000256" key="4">
    <source>
        <dbReference type="ARBA" id="ARBA00022475"/>
    </source>
</evidence>
<evidence type="ECO:0000313" key="18">
    <source>
        <dbReference type="Proteomes" id="UP001198151"/>
    </source>
</evidence>
<feature type="transmembrane region" description="Helical" evidence="15">
    <location>
        <begin position="12"/>
        <end position="32"/>
    </location>
</feature>
<evidence type="ECO:0000256" key="9">
    <source>
        <dbReference type="ARBA" id="ARBA00022777"/>
    </source>
</evidence>
<dbReference type="PROSITE" id="PS50109">
    <property type="entry name" value="HIS_KIN"/>
    <property type="match status" value="1"/>
</dbReference>
<dbReference type="RefSeq" id="WP_227707425.1">
    <property type="nucleotide sequence ID" value="NZ_JAJEQX010000011.1"/>
</dbReference>
<comment type="caution">
    <text evidence="17">The sequence shown here is derived from an EMBL/GenBank/DDBJ whole genome shotgun (WGS) entry which is preliminary data.</text>
</comment>
<dbReference type="CDD" id="cd00082">
    <property type="entry name" value="HisKA"/>
    <property type="match status" value="1"/>
</dbReference>
<keyword evidence="9 17" id="KW-0418">Kinase</keyword>
<dbReference type="SUPFAM" id="SSF55874">
    <property type="entry name" value="ATPase domain of HSP90 chaperone/DNA topoisomerase II/histidine kinase"/>
    <property type="match status" value="1"/>
</dbReference>
<evidence type="ECO:0000256" key="11">
    <source>
        <dbReference type="ARBA" id="ARBA00022989"/>
    </source>
</evidence>
<feature type="transmembrane region" description="Helical" evidence="15">
    <location>
        <begin position="390"/>
        <end position="421"/>
    </location>
</feature>
<dbReference type="GO" id="GO:0016301">
    <property type="term" value="F:kinase activity"/>
    <property type="evidence" value="ECO:0007669"/>
    <property type="project" value="UniProtKB-KW"/>
</dbReference>
<dbReference type="InterPro" id="IPR036097">
    <property type="entry name" value="HisK_dim/P_sf"/>
</dbReference>
<proteinExistence type="predicted"/>
<evidence type="ECO:0000256" key="6">
    <source>
        <dbReference type="ARBA" id="ARBA00022679"/>
    </source>
</evidence>
<gene>
    <name evidence="17" type="ORF">LKD70_07585</name>
</gene>
<evidence type="ECO:0000256" key="13">
    <source>
        <dbReference type="ARBA" id="ARBA00023136"/>
    </source>
</evidence>
<sequence>MAIKLKDSRNAGIIAAVIILGLCSLVMLFRYGEISDFLKTIQSEDSRRAETIDSMSYDLNEGVYILYNELSEETDPAEVLEMYGQQQFNLTRRYMDYEIFDAEGNAQLNAASETVAERLKAASESYYAFRAKYTFSEDGELSGIQIDGTVLDPQEEYELESQYLNVASEVGYNYEISSIAEPAGVTIVYGMTEKNLDTYGETIGSGIYNYSFVNTTYYRDTLECLLLFVIAAALLLPFAKRLDISGRKIFTVPFEIPLAVLIVIIFGTNIQYLPADLVYTTITGNYPAAGHGGEIIIWTLNFLMWFLIFGIIFWAVTCFRAVIRMKTAYFKERTLTAKLIRRFAGDESGVKSAAKKTLRKGKALVARQYDNLLHIDFQDKTNRTILKIVIINYIILALVCFLWYYGTLALIIYSVLLFLFLRKYTKDLQEKYKLLLKSTNQLAEGHLDVPIEGDIGLFNPIQDELKKIQKGFKKAVDEEVKNERMKTELVTNVSHDLRTPLTAIITYTDLLKNEKDAEKRKEYIDVLERKSLRLKVLIEDLFEISKAASKSVVMHFMKVDIVDLLKQVGLENDSKIRESHLEFRWKLPDHKLVMWLDSQKTYRIFENLIVNITKYAMPHTRVYIELTEEESSVHISMKNVSASELNFNAEEITDRFVRGDSSRNTEGSGLGLAIAKSFAELQHGTLKISTEADLFKADIMLPKLEIPPEETQMADARSEADGSGAAS</sequence>
<keyword evidence="12" id="KW-0902">Two-component regulatory system</keyword>
<dbReference type="SMART" id="SM00388">
    <property type="entry name" value="HisKA"/>
    <property type="match status" value="1"/>
</dbReference>
<evidence type="ECO:0000256" key="3">
    <source>
        <dbReference type="ARBA" id="ARBA00012438"/>
    </source>
</evidence>
<keyword evidence="7 15" id="KW-0812">Transmembrane</keyword>
<evidence type="ECO:0000256" key="1">
    <source>
        <dbReference type="ARBA" id="ARBA00000085"/>
    </source>
</evidence>
<dbReference type="InterPro" id="IPR003661">
    <property type="entry name" value="HisK_dim/P_dom"/>
</dbReference>
<dbReference type="InterPro" id="IPR005467">
    <property type="entry name" value="His_kinase_dom"/>
</dbReference>
<evidence type="ECO:0000256" key="15">
    <source>
        <dbReference type="SAM" id="Phobius"/>
    </source>
</evidence>
<dbReference type="InterPro" id="IPR036890">
    <property type="entry name" value="HATPase_C_sf"/>
</dbReference>
<keyword evidence="5" id="KW-0597">Phosphoprotein</keyword>
<feature type="transmembrane region" description="Helical" evidence="15">
    <location>
        <begin position="225"/>
        <end position="242"/>
    </location>
</feature>
<dbReference type="InterPro" id="IPR003594">
    <property type="entry name" value="HATPase_dom"/>
</dbReference>
<dbReference type="SMART" id="SM00387">
    <property type="entry name" value="HATPase_c"/>
    <property type="match status" value="1"/>
</dbReference>
<dbReference type="PANTHER" id="PTHR45528:SF1">
    <property type="entry name" value="SENSOR HISTIDINE KINASE CPXA"/>
    <property type="match status" value="1"/>
</dbReference>
<dbReference type="Gene3D" id="3.30.565.10">
    <property type="entry name" value="Histidine kinase-like ATPase, C-terminal domain"/>
    <property type="match status" value="1"/>
</dbReference>
<keyword evidence="18" id="KW-1185">Reference proteome</keyword>
<keyword evidence="4" id="KW-1003">Cell membrane</keyword>
<name>A0ABS8FYN7_9FIRM</name>
<accession>A0ABS8FYN7</accession>
<comment type="catalytic activity">
    <reaction evidence="1">
        <text>ATP + protein L-histidine = ADP + protein N-phospho-L-histidine.</text>
        <dbReference type="EC" id="2.7.13.3"/>
    </reaction>
</comment>
<feature type="region of interest" description="Disordered" evidence="14">
    <location>
        <begin position="707"/>
        <end position="727"/>
    </location>
</feature>
<dbReference type="EC" id="2.7.13.3" evidence="3"/>
<keyword evidence="13 15" id="KW-0472">Membrane</keyword>
<evidence type="ECO:0000313" key="17">
    <source>
        <dbReference type="EMBL" id="MCC2254287.1"/>
    </source>
</evidence>
<evidence type="ECO:0000256" key="12">
    <source>
        <dbReference type="ARBA" id="ARBA00023012"/>
    </source>
</evidence>
<feature type="transmembrane region" description="Helical" evidence="15">
    <location>
        <begin position="295"/>
        <end position="323"/>
    </location>
</feature>
<feature type="transmembrane region" description="Helical" evidence="15">
    <location>
        <begin position="254"/>
        <end position="275"/>
    </location>
</feature>
<dbReference type="EMBL" id="JAJEQX010000011">
    <property type="protein sequence ID" value="MCC2254287.1"/>
    <property type="molecule type" value="Genomic_DNA"/>
</dbReference>
<keyword evidence="6" id="KW-0808">Transferase</keyword>
<comment type="subcellular location">
    <subcellularLocation>
        <location evidence="2">Cell membrane</location>
        <topology evidence="2">Multi-pass membrane protein</topology>
    </subcellularLocation>
</comment>